<evidence type="ECO:0000256" key="3">
    <source>
        <dbReference type="ARBA" id="ARBA00022741"/>
    </source>
</evidence>
<feature type="domain" description="UvrD-like helicase C-terminal" evidence="19">
    <location>
        <begin position="370"/>
        <end position="642"/>
    </location>
</feature>
<feature type="region of interest" description="Disordered" evidence="17">
    <location>
        <begin position="823"/>
        <end position="899"/>
    </location>
</feature>
<dbReference type="PANTHER" id="PTHR11070:SF23">
    <property type="entry name" value="RECBCD ENZYME SUBUNIT RECB"/>
    <property type="match status" value="1"/>
</dbReference>
<comment type="similarity">
    <text evidence="15">Belongs to the helicase family. UvrD subfamily.</text>
</comment>
<comment type="domain">
    <text evidence="15">The N-terminal DNA-binding domain is a ssDNA-dependent ATPase and has ATP-dependent 3'-5' helicase function. This domain interacts with RecC.</text>
</comment>
<evidence type="ECO:0000256" key="8">
    <source>
        <dbReference type="ARBA" id="ARBA00022840"/>
    </source>
</evidence>
<dbReference type="Pfam" id="PF13361">
    <property type="entry name" value="UvrD_C"/>
    <property type="match status" value="1"/>
</dbReference>
<keyword evidence="2 15" id="KW-0479">Metal-binding</keyword>
<dbReference type="Gene3D" id="1.10.486.10">
    <property type="entry name" value="PCRA, domain 4"/>
    <property type="match status" value="1"/>
</dbReference>
<feature type="domain" description="UvrD-like helicase ATP-binding" evidence="18">
    <location>
        <begin position="17"/>
        <end position="344"/>
    </location>
</feature>
<organism evidence="20">
    <name type="scientific">Nakamurella sp. A5-74</name>
    <dbReference type="NCBI Taxonomy" id="3158264"/>
    <lineage>
        <taxon>Bacteria</taxon>
        <taxon>Bacillati</taxon>
        <taxon>Actinomycetota</taxon>
        <taxon>Actinomycetes</taxon>
        <taxon>Nakamurellales</taxon>
        <taxon>Nakamurellaceae</taxon>
        <taxon>Nakamurella</taxon>
    </lineage>
</organism>
<evidence type="ECO:0000256" key="7">
    <source>
        <dbReference type="ARBA" id="ARBA00022839"/>
    </source>
</evidence>
<dbReference type="CDD" id="cd17932">
    <property type="entry name" value="DEXQc_UvrD"/>
    <property type="match status" value="1"/>
</dbReference>
<dbReference type="InterPro" id="IPR014016">
    <property type="entry name" value="UvrD-like_ATP-bd"/>
</dbReference>
<evidence type="ECO:0000256" key="4">
    <source>
        <dbReference type="ARBA" id="ARBA00022763"/>
    </source>
</evidence>
<dbReference type="InterPro" id="IPR027417">
    <property type="entry name" value="P-loop_NTPase"/>
</dbReference>
<evidence type="ECO:0000256" key="10">
    <source>
        <dbReference type="ARBA" id="ARBA00023125"/>
    </source>
</evidence>
<sequence>MTARQQDPRVGRTMPMNALGDFDVTGDLPWQETVVLEASAGTGKTHTIASLAARYLAEGRVRLEHLMLVTFGRSATQELRDRVRGRLTELEQALRLPKVPSADEVATLLRQGTPEELAQRQRNLATALASFDEATIATTHSFCQRMLDGLGIAADHDPGAVLLENSDDVLAQVVGDDYLRRFAPFDDRPFDASTARQIARAATGMSMARLEPAMAVDPRSRPRVEFAEGIRELFDVRKRELHALDFDDLQVRLAEALVHPVRGGAARDLVRANFHVVLVDEFQDTDPVQWEILRTAFHGHSTLVLIGDPKQAIYAFRGADVHTYLRAARLASRQFTLGTNWRSDAPLVRALDSLWNAVNLGHPDITVRAIEAARPTSRLIVPGRSAPLRIRRVPRSSGTMTTTGYLTSTAAMTAIVRDLASEIVTLLESGATVIDPAAGPDAPPRPISPSDIAVLVRTNKEGEAARNALQRARIPAVLTGNTSVFSSVAAEAWDTLLHCLQAPNRADRARRVALTPFVGWTAPQTAAADQQQIEDLIDRIRGWAAVFADGGVAALLEAVGAAGLATRVLASADGDRLLTDIRHLAQVMNGAARDEHLGPAALLEWLRRRRETAERDASDELSRRLSTEAQAVQVLTVHRSKGLEFGAVFAPFAWTLWLPDEPDPLRLHDDEGNQLLDVGGTSGAGHAARLARGQQEALGEELRLLYVTFTRARSLLVTWWAPGWNAKQSPLHRLLFGELTQGTLPSQVPVPSDADAQRRFAEIATAAGGLIEIETADPVRRPMLTVREIEPVALSARSFDRAVDTTWRRTSYSGLTAAAHSAHYDGADPHADTVAGQGDPALRDQQEGDDPTAALDTAETGSEPAEIGVDDEPEIGSETVGGSTRTVAGGADGGAAAPGDAREAELRAIGSPLEAFPGGTAFGTVVHEVLEYLDTTAADLPAELRAHCSRVLGPRSGEGLDPELLAAALEPVFATPLGALAEQRTLADFTPADRLAEMSFELPLAGGDAPVRAGAVGAGAVGAGATLAEMAQVWQEAVEDGDPLADYPRLLEDRLLSGDELRGYLTGSIDAVLRVRDGAGTPRYLVADYKTNRLGTPGEALTAWDYRPEAMAEAMSVVHYPLQAILYTVALHRYLTWRQPGYDPDVHLGGSLYLFVRGMSGPQTPVVDGMPCGVFAWRPSSRIVLAVSDLLAGDRR</sequence>
<dbReference type="InterPro" id="IPR011604">
    <property type="entry name" value="PDDEXK-like_dom_sf"/>
</dbReference>
<evidence type="ECO:0000256" key="9">
    <source>
        <dbReference type="ARBA" id="ARBA00022842"/>
    </source>
</evidence>
<dbReference type="InterPro" id="IPR000212">
    <property type="entry name" value="DNA_helicase_UvrD/REP"/>
</dbReference>
<evidence type="ECO:0000259" key="19">
    <source>
        <dbReference type="PROSITE" id="PS51217"/>
    </source>
</evidence>
<dbReference type="GO" id="GO:0009338">
    <property type="term" value="C:exodeoxyribonuclease V complex"/>
    <property type="evidence" value="ECO:0007669"/>
    <property type="project" value="TreeGrafter"/>
</dbReference>
<feature type="region of interest" description="DNA-binding and helicase activity, interacts with RecC" evidence="15">
    <location>
        <begin position="1"/>
        <end position="757"/>
    </location>
</feature>
<dbReference type="HAMAP" id="MF_01485">
    <property type="entry name" value="RecB"/>
    <property type="match status" value="1"/>
</dbReference>
<keyword evidence="8 15" id="KW-0067">ATP-binding</keyword>
<dbReference type="EMBL" id="CP159218">
    <property type="protein sequence ID" value="XCG64812.1"/>
    <property type="molecule type" value="Genomic_DNA"/>
</dbReference>
<dbReference type="GO" id="GO:0005524">
    <property type="term" value="F:ATP binding"/>
    <property type="evidence" value="ECO:0007669"/>
    <property type="project" value="UniProtKB-UniRule"/>
</dbReference>
<evidence type="ECO:0000256" key="1">
    <source>
        <dbReference type="ARBA" id="ARBA00022722"/>
    </source>
</evidence>
<dbReference type="Gene3D" id="3.90.320.10">
    <property type="match status" value="1"/>
</dbReference>
<keyword evidence="6 15" id="KW-0347">Helicase</keyword>
<dbReference type="InterPro" id="IPR011335">
    <property type="entry name" value="Restrct_endonuc-II-like"/>
</dbReference>
<comment type="catalytic activity">
    <reaction evidence="14 15">
        <text>ATP + H2O = ADP + phosphate + H(+)</text>
        <dbReference type="Rhea" id="RHEA:13065"/>
        <dbReference type="ChEBI" id="CHEBI:15377"/>
        <dbReference type="ChEBI" id="CHEBI:15378"/>
        <dbReference type="ChEBI" id="CHEBI:30616"/>
        <dbReference type="ChEBI" id="CHEBI:43474"/>
        <dbReference type="ChEBI" id="CHEBI:456216"/>
        <dbReference type="EC" id="5.6.2.4"/>
    </reaction>
</comment>
<evidence type="ECO:0000256" key="12">
    <source>
        <dbReference type="ARBA" id="ARBA00023235"/>
    </source>
</evidence>
<dbReference type="InterPro" id="IPR014017">
    <property type="entry name" value="DNA_helicase_UvrD-like_C"/>
</dbReference>
<dbReference type="SUPFAM" id="SSF52980">
    <property type="entry name" value="Restriction endonuclease-like"/>
    <property type="match status" value="1"/>
</dbReference>
<dbReference type="GO" id="GO:0000724">
    <property type="term" value="P:double-strand break repair via homologous recombination"/>
    <property type="evidence" value="ECO:0007669"/>
    <property type="project" value="UniProtKB-UniRule"/>
</dbReference>
<comment type="miscellaneous">
    <text evidence="15">In the RecBCD complex, RecB has a slow 3'-5' helicase, an exonuclease activity and loads RecA onto ssDNA, RecD has a fast 5'-3' helicase activity, while RecC stimulates the ATPase and processivity of the RecB helicase and contributes to recognition of the Chi site.</text>
</comment>
<comment type="catalytic activity">
    <reaction evidence="13 15">
        <text>Couples ATP hydrolysis with the unwinding of duplex DNA by translocating in the 3'-5' direction.</text>
        <dbReference type="EC" id="5.6.2.4"/>
    </reaction>
</comment>
<comment type="cofactor">
    <cofactor evidence="15">
        <name>Mg(2+)</name>
        <dbReference type="ChEBI" id="CHEBI:18420"/>
    </cofactor>
    <text evidence="15">Binds 1 Mg(2+) ion per subunit.</text>
</comment>
<keyword evidence="12 15" id="KW-0413">Isomerase</keyword>
<reference evidence="20" key="1">
    <citation type="submission" date="2024-05" db="EMBL/GenBank/DDBJ databases">
        <authorList>
            <person name="Cai S.Y."/>
            <person name="Jin L.M."/>
            <person name="Li H.R."/>
        </authorList>
    </citation>
    <scope>NUCLEOTIDE SEQUENCE</scope>
    <source>
        <strain evidence="20">A5-74</strain>
    </source>
</reference>
<evidence type="ECO:0000256" key="17">
    <source>
        <dbReference type="SAM" id="MobiDB-lite"/>
    </source>
</evidence>
<evidence type="ECO:0000313" key="20">
    <source>
        <dbReference type="EMBL" id="XCG64812.1"/>
    </source>
</evidence>
<evidence type="ECO:0000256" key="11">
    <source>
        <dbReference type="ARBA" id="ARBA00023204"/>
    </source>
</evidence>
<dbReference type="PROSITE" id="PS51217">
    <property type="entry name" value="UVRD_HELICASE_CTER"/>
    <property type="match status" value="1"/>
</dbReference>
<keyword evidence="9 15" id="KW-0460">Magnesium</keyword>
<keyword evidence="1 15" id="KW-0540">Nuclease</keyword>
<comment type="subunit">
    <text evidence="15">Heterotrimer of RecB, RecC and RecD. All subunits contribute to DNA-binding. Interacts with RecA.</text>
</comment>
<evidence type="ECO:0000256" key="5">
    <source>
        <dbReference type="ARBA" id="ARBA00022801"/>
    </source>
</evidence>
<dbReference type="SUPFAM" id="SSF52540">
    <property type="entry name" value="P-loop containing nucleoside triphosphate hydrolases"/>
    <property type="match status" value="1"/>
</dbReference>
<dbReference type="PANTHER" id="PTHR11070">
    <property type="entry name" value="UVRD / RECB / PCRA DNA HELICASE FAMILY MEMBER"/>
    <property type="match status" value="1"/>
</dbReference>
<name>A0AAU8DRL6_9ACTN</name>
<dbReference type="EC" id="5.6.2.4" evidence="15"/>
<keyword evidence="5 15" id="KW-0378">Hydrolase</keyword>
<evidence type="ECO:0000256" key="2">
    <source>
        <dbReference type="ARBA" id="ARBA00022723"/>
    </source>
</evidence>
<dbReference type="GO" id="GO:0008854">
    <property type="term" value="F:exodeoxyribonuclease V activity"/>
    <property type="evidence" value="ECO:0007669"/>
    <property type="project" value="UniProtKB-EC"/>
</dbReference>
<dbReference type="EC" id="3.1.11.5" evidence="15"/>
<accession>A0AAU8DRL6</accession>
<protein>
    <recommendedName>
        <fullName evidence="15">RecBCD enzyme subunit RecB</fullName>
        <ecNumber evidence="15">3.1.11.5</ecNumber>
        <ecNumber evidence="15">5.6.2.4</ecNumber>
    </recommendedName>
    <alternativeName>
        <fullName evidence="15">DNA 3'-5' helicase subunit RecB</fullName>
    </alternativeName>
    <alternativeName>
        <fullName evidence="15">Exonuclease V subunit RecB</fullName>
        <shortName evidence="15">ExoV subunit RecB</shortName>
    </alternativeName>
    <alternativeName>
        <fullName evidence="15">Helicase/nuclease RecBCD subunit RecB</fullName>
    </alternativeName>
</protein>
<keyword evidence="4 15" id="KW-0227">DNA damage</keyword>
<dbReference type="GO" id="GO:0003677">
    <property type="term" value="F:DNA binding"/>
    <property type="evidence" value="ECO:0007669"/>
    <property type="project" value="UniProtKB-UniRule"/>
</dbReference>
<keyword evidence="10 15" id="KW-0238">DNA-binding</keyword>
<evidence type="ECO:0000256" key="14">
    <source>
        <dbReference type="ARBA" id="ARBA00048988"/>
    </source>
</evidence>
<feature type="binding site" evidence="15">
    <location>
        <position position="1088"/>
    </location>
    <ligand>
        <name>Mg(2+)</name>
        <dbReference type="ChEBI" id="CHEBI:18420"/>
    </ligand>
</feature>
<proteinExistence type="inferred from homology"/>
<dbReference type="GO" id="GO:0000287">
    <property type="term" value="F:magnesium ion binding"/>
    <property type="evidence" value="ECO:0007669"/>
    <property type="project" value="UniProtKB-UniRule"/>
</dbReference>
<feature type="binding site" evidence="15">
    <location>
        <position position="927"/>
    </location>
    <ligand>
        <name>Mg(2+)</name>
        <dbReference type="ChEBI" id="CHEBI:18420"/>
    </ligand>
</feature>
<dbReference type="CDD" id="cd22352">
    <property type="entry name" value="RecB_C-like"/>
    <property type="match status" value="1"/>
</dbReference>
<keyword evidence="7 15" id="KW-0269">Exonuclease</keyword>
<comment type="catalytic activity">
    <reaction evidence="15">
        <text>Exonucleolytic cleavage (in the presence of ATP) in either 5'- to 3'- or 3'- to 5'-direction to yield 5'-phosphooligonucleotides.</text>
        <dbReference type="EC" id="3.1.11.5"/>
    </reaction>
</comment>
<feature type="active site" description="For nuclease activity" evidence="15">
    <location>
        <position position="1088"/>
    </location>
</feature>
<evidence type="ECO:0000256" key="16">
    <source>
        <dbReference type="PROSITE-ProRule" id="PRU00560"/>
    </source>
</evidence>
<keyword evidence="3 15" id="KW-0547">Nucleotide-binding</keyword>
<keyword evidence="11 15" id="KW-0234">DNA repair</keyword>
<feature type="binding site" evidence="15">
    <location>
        <position position="1070"/>
    </location>
    <ligand>
        <name>Mg(2+)</name>
        <dbReference type="ChEBI" id="CHEBI:18420"/>
    </ligand>
</feature>
<evidence type="ECO:0000256" key="13">
    <source>
        <dbReference type="ARBA" id="ARBA00034617"/>
    </source>
</evidence>
<evidence type="ECO:0000256" key="15">
    <source>
        <dbReference type="HAMAP-Rule" id="MF_01485"/>
    </source>
</evidence>
<comment type="domain">
    <text evidence="15">The C-terminal domain has nuclease activity and interacts with RecD. It interacts with RecA, facilitating its loading onto ssDNA.</text>
</comment>
<dbReference type="InterPro" id="IPR004586">
    <property type="entry name" value="RecB"/>
</dbReference>
<dbReference type="AlphaFoldDB" id="A0AAU8DRL6"/>
<dbReference type="Gene3D" id="3.40.50.300">
    <property type="entry name" value="P-loop containing nucleotide triphosphate hydrolases"/>
    <property type="match status" value="2"/>
</dbReference>
<feature type="binding site" evidence="16">
    <location>
        <begin position="38"/>
        <end position="45"/>
    </location>
    <ligand>
        <name>ATP</name>
        <dbReference type="ChEBI" id="CHEBI:30616"/>
    </ligand>
</feature>
<comment type="function">
    <text evidence="15">A helicase/nuclease that prepares dsDNA breaks (DSB) for recombinational DNA repair. Binds to DSBs and unwinds DNA via a highly rapid and processive ATP-dependent bidirectional helicase activity. Unwinds dsDNA until it encounters a Chi (crossover hotspot instigator) sequence from the 3' direction. Cuts ssDNA a few nucleotides 3' to the Chi site. The properties and activities of the enzyme are changed at Chi. The Chi-altered holoenzyme produces a long 3'-ssDNA overhang and facilitates RecA-binding to the ssDNA for homologous DNA recombination and repair. Holoenzyme degrades any linearized DNA that is unable to undergo homologous recombination. In the holoenzyme this subunit contributes ATPase, 3'-5' helicase, exonuclease activity and loads RecA onto ssDNA.</text>
</comment>
<dbReference type="RefSeq" id="WP_353650424.1">
    <property type="nucleotide sequence ID" value="NZ_CP159218.1"/>
</dbReference>
<dbReference type="Pfam" id="PF00580">
    <property type="entry name" value="UvrD-helicase"/>
    <property type="match status" value="1"/>
</dbReference>
<evidence type="ECO:0000259" key="18">
    <source>
        <dbReference type="PROSITE" id="PS51198"/>
    </source>
</evidence>
<evidence type="ECO:0000256" key="6">
    <source>
        <dbReference type="ARBA" id="ARBA00022806"/>
    </source>
</evidence>
<dbReference type="GO" id="GO:0043138">
    <property type="term" value="F:3'-5' DNA helicase activity"/>
    <property type="evidence" value="ECO:0007669"/>
    <property type="project" value="UniProtKB-UniRule"/>
</dbReference>
<dbReference type="PROSITE" id="PS51198">
    <property type="entry name" value="UVRD_HELICASE_ATP_BIND"/>
    <property type="match status" value="1"/>
</dbReference>
<dbReference type="GO" id="GO:0005829">
    <property type="term" value="C:cytosol"/>
    <property type="evidence" value="ECO:0007669"/>
    <property type="project" value="TreeGrafter"/>
</dbReference>
<feature type="region of interest" description="Nuclease activity, interacts with RecD and RecA" evidence="15">
    <location>
        <begin position="806"/>
        <end position="1196"/>
    </location>
</feature>
<gene>
    <name evidence="15" type="primary">recB</name>
    <name evidence="20" type="ORF">ABLG96_05710</name>
</gene>